<organism evidence="2">
    <name type="scientific">Anopheles darlingi</name>
    <name type="common">Mosquito</name>
    <dbReference type="NCBI Taxonomy" id="43151"/>
    <lineage>
        <taxon>Eukaryota</taxon>
        <taxon>Metazoa</taxon>
        <taxon>Ecdysozoa</taxon>
        <taxon>Arthropoda</taxon>
        <taxon>Hexapoda</taxon>
        <taxon>Insecta</taxon>
        <taxon>Pterygota</taxon>
        <taxon>Neoptera</taxon>
        <taxon>Endopterygota</taxon>
        <taxon>Diptera</taxon>
        <taxon>Nematocera</taxon>
        <taxon>Culicoidea</taxon>
        <taxon>Culicidae</taxon>
        <taxon>Anophelinae</taxon>
        <taxon>Anopheles</taxon>
    </lineage>
</organism>
<feature type="chain" id="PRO_5014973415" evidence="1">
    <location>
        <begin position="26"/>
        <end position="93"/>
    </location>
</feature>
<sequence>MSCTYSVAEIMIALLLLACISISICRSPACIVFTKAAPHWDGPFDSRCSAHFGPFWRAVLPGHRLDRNFQTKWSGFPACVLQLQLEFESRRSD</sequence>
<accession>A0A2M4D4W1</accession>
<keyword evidence="1" id="KW-0732">Signal</keyword>
<reference evidence="2" key="1">
    <citation type="submission" date="2018-01" db="EMBL/GenBank/DDBJ databases">
        <title>An insight into the sialome of Amazonian anophelines.</title>
        <authorList>
            <person name="Ribeiro J.M."/>
            <person name="Scarpassa V."/>
            <person name="Calvo E."/>
        </authorList>
    </citation>
    <scope>NUCLEOTIDE SEQUENCE</scope>
</reference>
<dbReference type="AlphaFoldDB" id="A0A2M4D4W1"/>
<dbReference type="EMBL" id="GGFL01008417">
    <property type="protein sequence ID" value="MBW72595.1"/>
    <property type="molecule type" value="Transcribed_RNA"/>
</dbReference>
<name>A0A2M4D4W1_ANODA</name>
<protein>
    <submittedName>
        <fullName evidence="2">Putative secreted protein</fullName>
    </submittedName>
</protein>
<evidence type="ECO:0000313" key="2">
    <source>
        <dbReference type="EMBL" id="MBW72595.1"/>
    </source>
</evidence>
<evidence type="ECO:0000256" key="1">
    <source>
        <dbReference type="SAM" id="SignalP"/>
    </source>
</evidence>
<feature type="signal peptide" evidence="1">
    <location>
        <begin position="1"/>
        <end position="25"/>
    </location>
</feature>
<proteinExistence type="predicted"/>